<dbReference type="Proteomes" id="UP001057402">
    <property type="component" value="Chromosome 2"/>
</dbReference>
<organism evidence="1 2">
    <name type="scientific">Melastoma candidum</name>
    <dbReference type="NCBI Taxonomy" id="119954"/>
    <lineage>
        <taxon>Eukaryota</taxon>
        <taxon>Viridiplantae</taxon>
        <taxon>Streptophyta</taxon>
        <taxon>Embryophyta</taxon>
        <taxon>Tracheophyta</taxon>
        <taxon>Spermatophyta</taxon>
        <taxon>Magnoliopsida</taxon>
        <taxon>eudicotyledons</taxon>
        <taxon>Gunneridae</taxon>
        <taxon>Pentapetalae</taxon>
        <taxon>rosids</taxon>
        <taxon>malvids</taxon>
        <taxon>Myrtales</taxon>
        <taxon>Melastomataceae</taxon>
        <taxon>Melastomatoideae</taxon>
        <taxon>Melastomateae</taxon>
        <taxon>Melastoma</taxon>
    </lineage>
</organism>
<comment type="caution">
    <text evidence="1">The sequence shown here is derived from an EMBL/GenBank/DDBJ whole genome shotgun (WGS) entry which is preliminary data.</text>
</comment>
<proteinExistence type="predicted"/>
<dbReference type="EMBL" id="CM042881">
    <property type="protein sequence ID" value="KAI4386602.1"/>
    <property type="molecule type" value="Genomic_DNA"/>
</dbReference>
<sequence>MLQTSIETEKDGGGGSFTVKVAYNARLSHCELYKVFGHTNGNCTDLILHSPVSDREATRRQRINTLPRHGMFIAKPLVLPQVVVKGSELSRVITPDVMACGEVFVGAIALGLERVTGKETVFDVAVVEKDEVD</sequence>
<keyword evidence="2" id="KW-1185">Reference proteome</keyword>
<reference evidence="2" key="1">
    <citation type="journal article" date="2023" name="Front. Plant Sci.">
        <title>Chromosomal-level genome assembly of Melastoma candidum provides insights into trichome evolution.</title>
        <authorList>
            <person name="Zhong Y."/>
            <person name="Wu W."/>
            <person name="Sun C."/>
            <person name="Zou P."/>
            <person name="Liu Y."/>
            <person name="Dai S."/>
            <person name="Zhou R."/>
        </authorList>
    </citation>
    <scope>NUCLEOTIDE SEQUENCE [LARGE SCALE GENOMIC DNA]</scope>
</reference>
<evidence type="ECO:0000313" key="2">
    <source>
        <dbReference type="Proteomes" id="UP001057402"/>
    </source>
</evidence>
<accession>A0ACB9SEI4</accession>
<evidence type="ECO:0000313" key="1">
    <source>
        <dbReference type="EMBL" id="KAI4386602.1"/>
    </source>
</evidence>
<name>A0ACB9SEI4_9MYRT</name>
<protein>
    <submittedName>
        <fullName evidence="1">Uncharacterized protein</fullName>
    </submittedName>
</protein>
<gene>
    <name evidence="1" type="ORF">MLD38_004520</name>
</gene>